<dbReference type="OrthoDB" id="7225624at2"/>
<gene>
    <name evidence="2" type="ordered locus">GDI1673</name>
</gene>
<proteinExistence type="predicted"/>
<feature type="region of interest" description="Disordered" evidence="1">
    <location>
        <begin position="514"/>
        <end position="540"/>
    </location>
</feature>
<organism evidence="2 3">
    <name type="scientific">Gluconacetobacter diazotrophicus (strain ATCC 49037 / DSM 5601 / CCUG 37298 / CIP 103539 / LMG 7603 / PAl5)</name>
    <dbReference type="NCBI Taxonomy" id="272568"/>
    <lineage>
        <taxon>Bacteria</taxon>
        <taxon>Pseudomonadati</taxon>
        <taxon>Pseudomonadota</taxon>
        <taxon>Alphaproteobacteria</taxon>
        <taxon>Acetobacterales</taxon>
        <taxon>Acetobacteraceae</taxon>
        <taxon>Gluconacetobacter</taxon>
    </lineage>
</organism>
<feature type="region of interest" description="Disordered" evidence="1">
    <location>
        <begin position="467"/>
        <end position="492"/>
    </location>
</feature>
<evidence type="ECO:0000313" key="3">
    <source>
        <dbReference type="Proteomes" id="UP000001176"/>
    </source>
</evidence>
<feature type="compositionally biased region" description="Low complexity" evidence="1">
    <location>
        <begin position="303"/>
        <end position="320"/>
    </location>
</feature>
<feature type="region of interest" description="Disordered" evidence="1">
    <location>
        <begin position="568"/>
        <end position="591"/>
    </location>
</feature>
<feature type="region of interest" description="Disordered" evidence="1">
    <location>
        <begin position="144"/>
        <end position="172"/>
    </location>
</feature>
<dbReference type="RefSeq" id="WP_012225124.1">
    <property type="nucleotide sequence ID" value="NC_010125.1"/>
</dbReference>
<feature type="region of interest" description="Disordered" evidence="1">
    <location>
        <begin position="303"/>
        <end position="328"/>
    </location>
</feature>
<dbReference type="AlphaFoldDB" id="A9HHB3"/>
<feature type="region of interest" description="Disordered" evidence="1">
    <location>
        <begin position="1"/>
        <end position="123"/>
    </location>
</feature>
<name>A9HHB3_GLUDA</name>
<feature type="compositionally biased region" description="Gly residues" evidence="1">
    <location>
        <begin position="681"/>
        <end position="713"/>
    </location>
</feature>
<evidence type="ECO:0000256" key="1">
    <source>
        <dbReference type="SAM" id="MobiDB-lite"/>
    </source>
</evidence>
<feature type="compositionally biased region" description="Polar residues" evidence="1">
    <location>
        <begin position="112"/>
        <end position="123"/>
    </location>
</feature>
<feature type="region of interest" description="Disordered" evidence="1">
    <location>
        <begin position="672"/>
        <end position="760"/>
    </location>
</feature>
<feature type="region of interest" description="Disordered" evidence="1">
    <location>
        <begin position="206"/>
        <end position="237"/>
    </location>
</feature>
<keyword evidence="3" id="KW-1185">Reference proteome</keyword>
<feature type="region of interest" description="Disordered" evidence="1">
    <location>
        <begin position="366"/>
        <end position="391"/>
    </location>
</feature>
<accession>A9HHB3</accession>
<feature type="compositionally biased region" description="Polar residues" evidence="1">
    <location>
        <begin position="531"/>
        <end position="540"/>
    </location>
</feature>
<dbReference type="KEGG" id="gdi:GDI1673"/>
<evidence type="ECO:0000313" key="2">
    <source>
        <dbReference type="EMBL" id="CAP55616.1"/>
    </source>
</evidence>
<reference evidence="2 3" key="1">
    <citation type="journal article" date="2009" name="BMC Genomics">
        <title>Complete genome sequence of the sugarcane nitrogen-fixing endophyte Gluconacetobacter diazotrophicus Pal5.</title>
        <authorList>
            <person name="Bertalan M."/>
            <person name="Albano R."/>
            <person name="Padua V."/>
            <person name="Rouws L."/>
            <person name="Rojas C."/>
            <person name="Hemerly A."/>
            <person name="Teixeira K."/>
            <person name="Schwab S."/>
            <person name="Araujo J."/>
            <person name="Oliveira A."/>
            <person name="Franca L."/>
            <person name="Magalhaes V."/>
            <person name="Alqueres S."/>
            <person name="Cardoso A."/>
            <person name="Almeida W."/>
            <person name="Loureiro M.M."/>
            <person name="Nogueira E."/>
            <person name="Cidade D."/>
            <person name="Oliveira D."/>
            <person name="Simao T."/>
            <person name="Macedo J."/>
            <person name="Valadao A."/>
            <person name="Dreschsel M."/>
            <person name="Freitas F."/>
            <person name="Vidal M."/>
            <person name="Guedes H."/>
            <person name="Rodrigues E."/>
            <person name="Meneses C."/>
            <person name="Brioso P."/>
            <person name="Pozzer L."/>
            <person name="Figueiredo D."/>
            <person name="Montano H."/>
            <person name="Junior J."/>
            <person name="Filho G."/>
            <person name="Flores V."/>
            <person name="Ferreira B."/>
            <person name="Branco A."/>
            <person name="Gonzalez P."/>
            <person name="Guillobel H."/>
            <person name="Lemos M."/>
            <person name="Seibel L."/>
            <person name="Macedo J."/>
            <person name="Alves-Ferreira M."/>
            <person name="Sachetto-Martins G."/>
            <person name="Coelho A."/>
            <person name="Santos E."/>
            <person name="Amaral G."/>
            <person name="Neves A."/>
            <person name="Pacheco A.B."/>
            <person name="Carvalho D."/>
            <person name="Lery L."/>
            <person name="Bisch P."/>
            <person name="Rossle S.C."/>
            <person name="Urmenyi T."/>
            <person name="Kruger W.V."/>
            <person name="Martins O."/>
            <person name="Baldani J.I."/>
            <person name="Ferreira P.C."/>
        </authorList>
    </citation>
    <scope>NUCLEOTIDE SEQUENCE [LARGE SCALE GENOMIC DNA]</scope>
    <source>
        <strain evidence="3">ATCC 49037 / DSM 5601 / CCUG 37298 / CIP 103539 / LMG 7603 / PAl5</strain>
    </source>
</reference>
<feature type="compositionally biased region" description="Basic and acidic residues" evidence="1">
    <location>
        <begin position="220"/>
        <end position="229"/>
    </location>
</feature>
<feature type="compositionally biased region" description="Polar residues" evidence="1">
    <location>
        <begin position="206"/>
        <end position="217"/>
    </location>
</feature>
<sequence length="760" mass="71291">MGITATRGSTSTDPAQETPLSGLLLAVSPQKSTAAASSGTSGKQAAGGGEGFGKILKNLAGHQGGKGQGNGTAATSDLSADDGANGVDGGSSQASAGTGGSASGSLRDAGDSQASVASDASTGTGQQVLNLQAWPGMAMTQMAMPTQAAEPAPADAKNETPPAASKDVPSDTTDTTLLGAAGLAGIGTGGIFPAAVAAQSLPSATVTASTPHSSHVTRGQAKDHTKTSAESDADGGQLAQSATSTYLTSVFAVSGAASGTPSVAGTGSAAPSVTGDGVGGNAAPAPASAASPVSLATVASDAASGQPSASAGSTATGASSIPMPQTDAGAVTQPFQMMVAAGGASVPSPDFSGIAAVTASSVRMQGDAGTQARQSQATVAGATSPVPAAQNGAGAAASYQDIAASGVPSVVSSAYSSLVKSSVVSGGPSAGSATSDASAAGASPAQVPQGGPGGVAQQLQVAVNGVVTAAPGPGDKNGAQPSRSASPDGGDVLGYGATLTAVGGTATVEDARFQEGAGGHPGASDHGQEGSGQAATAGSANDTGLPVGIALPGSFSQALDGKFAVAQSAEGGDRTDGGHAAGNRTAGDAEGGAQSLFTSSLARPSDGSTSLSMTVLTDDSTPVHVRVEGANGVTTGVVLQSEDAATARHLASSKHELVAALDAAGVDGNKVRIDVVPPSHGTGGQQDQGSGGGSANSGNFSGGMSGNGAGQNGGQSYQGNAWNSGSASLGQGGVDSEGDGGDGSTMPVRASAGSGINITA</sequence>
<feature type="compositionally biased region" description="Low complexity" evidence="1">
    <location>
        <begin position="30"/>
        <end position="44"/>
    </location>
</feature>
<protein>
    <recommendedName>
        <fullName evidence="4">Flagellar hook-length control protein FliK</fullName>
    </recommendedName>
</protein>
<evidence type="ECO:0008006" key="4">
    <source>
        <dbReference type="Google" id="ProtNLM"/>
    </source>
</evidence>
<feature type="compositionally biased region" description="Polar residues" evidence="1">
    <location>
        <begin position="1"/>
        <end position="19"/>
    </location>
</feature>
<feature type="region of interest" description="Disordered" evidence="1">
    <location>
        <begin position="425"/>
        <end position="455"/>
    </location>
</feature>
<dbReference type="Proteomes" id="UP000001176">
    <property type="component" value="Chromosome"/>
</dbReference>
<dbReference type="EMBL" id="AM889285">
    <property type="protein sequence ID" value="CAP55616.1"/>
    <property type="molecule type" value="Genomic_DNA"/>
</dbReference>